<dbReference type="Proteomes" id="UP000271162">
    <property type="component" value="Unassembled WGS sequence"/>
</dbReference>
<keyword evidence="3" id="KW-1185">Reference proteome</keyword>
<evidence type="ECO:0000313" key="2">
    <source>
        <dbReference type="EMBL" id="VDL79272.1"/>
    </source>
</evidence>
<dbReference type="STRING" id="27835.A0A0N4YFX2"/>
<dbReference type="WBParaSite" id="NBR_0001567701-mRNA-1">
    <property type="protein sequence ID" value="NBR_0001567701-mRNA-1"/>
    <property type="gene ID" value="NBR_0001567701"/>
</dbReference>
<organism evidence="4">
    <name type="scientific">Nippostrongylus brasiliensis</name>
    <name type="common">Rat hookworm</name>
    <dbReference type="NCBI Taxonomy" id="27835"/>
    <lineage>
        <taxon>Eukaryota</taxon>
        <taxon>Metazoa</taxon>
        <taxon>Ecdysozoa</taxon>
        <taxon>Nematoda</taxon>
        <taxon>Chromadorea</taxon>
        <taxon>Rhabditida</taxon>
        <taxon>Rhabditina</taxon>
        <taxon>Rhabditomorpha</taxon>
        <taxon>Strongyloidea</taxon>
        <taxon>Heligmosomidae</taxon>
        <taxon>Nippostrongylus</taxon>
    </lineage>
</organism>
<dbReference type="AlphaFoldDB" id="A0A0N4YFX2"/>
<dbReference type="Gene3D" id="1.25.40.710">
    <property type="match status" value="1"/>
</dbReference>
<reference evidence="4" key="1">
    <citation type="submission" date="2017-02" db="UniProtKB">
        <authorList>
            <consortium name="WormBaseParasite"/>
        </authorList>
    </citation>
    <scope>IDENTIFICATION</scope>
</reference>
<dbReference type="EMBL" id="UYSL01021841">
    <property type="protein sequence ID" value="VDL79272.1"/>
    <property type="molecule type" value="Genomic_DNA"/>
</dbReference>
<evidence type="ECO:0000313" key="4">
    <source>
        <dbReference type="WBParaSite" id="NBR_0001567701-mRNA-1"/>
    </source>
</evidence>
<feature type="compositionally biased region" description="Basic and acidic residues" evidence="1">
    <location>
        <begin position="82"/>
        <end position="100"/>
    </location>
</feature>
<accession>A0A0N4YFX2</accession>
<dbReference type="InterPro" id="IPR046939">
    <property type="entry name" value="TPPII_C_sf"/>
</dbReference>
<protein>
    <submittedName>
        <fullName evidence="4">FRIGIDA-like protein</fullName>
    </submittedName>
</protein>
<name>A0A0N4YFX2_NIPBR</name>
<feature type="region of interest" description="Disordered" evidence="1">
    <location>
        <begin position="78"/>
        <end position="101"/>
    </location>
</feature>
<evidence type="ECO:0000313" key="3">
    <source>
        <dbReference type="Proteomes" id="UP000271162"/>
    </source>
</evidence>
<gene>
    <name evidence="2" type="ORF">NBR_LOCUS15678</name>
</gene>
<reference evidence="2 3" key="2">
    <citation type="submission" date="2018-11" db="EMBL/GenBank/DDBJ databases">
        <authorList>
            <consortium name="Pathogen Informatics"/>
        </authorList>
    </citation>
    <scope>NUCLEOTIDE SEQUENCE [LARGE SCALE GENOMIC DNA]</scope>
</reference>
<proteinExistence type="predicted"/>
<sequence length="135" mass="15531">MQHILEICRPEEVLSYLGSHHDHNISGVKRKKEMDERKDAIIDCVVARAHRIVDGYLKDRNDCPSAFRMPLGPVFATSSPIKVEEKPKKPKQEETQKEEDVMTGVEEVCRKLMCLRATDCLIIAVSRVELTRRKM</sequence>
<evidence type="ECO:0000256" key="1">
    <source>
        <dbReference type="SAM" id="MobiDB-lite"/>
    </source>
</evidence>